<evidence type="ECO:0000313" key="2">
    <source>
        <dbReference type="EMBL" id="MBA1889442.1"/>
    </source>
</evidence>
<dbReference type="Proteomes" id="UP000523197">
    <property type="component" value="Unassembled WGS sequence"/>
</dbReference>
<dbReference type="InterPro" id="IPR053713">
    <property type="entry name" value="Bact_OM_Channel_sf"/>
</dbReference>
<evidence type="ECO:0000313" key="3">
    <source>
        <dbReference type="Proteomes" id="UP000523197"/>
    </source>
</evidence>
<dbReference type="RefSeq" id="WP_214680144.1">
    <property type="nucleotide sequence ID" value="NZ_JABFNF010000139.1"/>
</dbReference>
<reference evidence="2 3" key="1">
    <citation type="submission" date="2020-05" db="EMBL/GenBank/DDBJ databases">
        <title>Epidemiological investigations into extended-spectrum beta-lactam resistant Escherichia coli ST457 carried by Australian Silver gulls identified clonal lineages that cause ExPEC disease.</title>
        <authorList>
            <person name="Nesporova K."/>
            <person name="Wyrsch E.R."/>
            <person name="Valcek A."/>
            <person name="Bitar I."/>
            <person name="Chaw K."/>
            <person name="Harris P."/>
            <person name="Hrabak J."/>
            <person name="Djordjevic S.P."/>
            <person name="Dolejska M."/>
        </authorList>
    </citation>
    <scope>NUCLEOTIDE SEQUENCE [LARGE SCALE GENOMIC DNA]</scope>
    <source>
        <strain evidence="2 3">CE1966</strain>
    </source>
</reference>
<dbReference type="Gene3D" id="2.40.160.40">
    <property type="entry name" value="monomeric porin ompg"/>
    <property type="match status" value="1"/>
</dbReference>
<dbReference type="GO" id="GO:0015288">
    <property type="term" value="F:porin activity"/>
    <property type="evidence" value="ECO:0007669"/>
    <property type="project" value="TreeGrafter"/>
</dbReference>
<comment type="caution">
    <text evidence="2">The sequence shown here is derived from an EMBL/GenBank/DDBJ whole genome shotgun (WGS) entry which is preliminary data.</text>
</comment>
<dbReference type="GO" id="GO:0009279">
    <property type="term" value="C:cell outer membrane"/>
    <property type="evidence" value="ECO:0007669"/>
    <property type="project" value="TreeGrafter"/>
</dbReference>
<evidence type="ECO:0000256" key="1">
    <source>
        <dbReference type="ARBA" id="ARBA00022729"/>
    </source>
</evidence>
<dbReference type="Pfam" id="PF06178">
    <property type="entry name" value="KdgM"/>
    <property type="match status" value="1"/>
</dbReference>
<accession>A0A8T3LJR3</accession>
<dbReference type="GO" id="GO:0015772">
    <property type="term" value="P:oligosaccharide transport"/>
    <property type="evidence" value="ECO:0007669"/>
    <property type="project" value="TreeGrafter"/>
</dbReference>
<dbReference type="InterPro" id="IPR009331">
    <property type="entry name" value="Oligogalacturonate-sp_porin"/>
</dbReference>
<proteinExistence type="predicted"/>
<keyword evidence="1" id="KW-0732">Signal</keyword>
<feature type="non-terminal residue" evidence="2">
    <location>
        <position position="1"/>
    </location>
</feature>
<dbReference type="PANTHER" id="PTHR38105">
    <property type="entry name" value="OUTER MEMBRANE PROTEIN-RELATED-RELATED"/>
    <property type="match status" value="1"/>
</dbReference>
<organism evidence="2 3">
    <name type="scientific">Escherichia coli</name>
    <dbReference type="NCBI Taxonomy" id="562"/>
    <lineage>
        <taxon>Bacteria</taxon>
        <taxon>Pseudomonadati</taxon>
        <taxon>Pseudomonadota</taxon>
        <taxon>Gammaproteobacteria</taxon>
        <taxon>Enterobacterales</taxon>
        <taxon>Enterobacteriaceae</taxon>
        <taxon>Escherichia</taxon>
    </lineage>
</organism>
<protein>
    <submittedName>
        <fullName evidence="2">Porin</fullName>
    </submittedName>
</protein>
<gene>
    <name evidence="2" type="ORF">HLX92_25245</name>
</gene>
<name>A0A8T3LJR3_ECOLX</name>
<dbReference type="PANTHER" id="PTHR38105:SF5">
    <property type="entry name" value="OUTER MEMBRANE PROTEIN"/>
    <property type="match status" value="1"/>
</dbReference>
<dbReference type="AlphaFoldDB" id="A0A8T3LJR3"/>
<sequence length="134" mass="16214">LDTTQYWSTYEYGLSAGYDFSKEWKVSGRFRYDMDKATDKSKGYGNDDRNNRRYDVWIDYRPQKTNFQYQLNLVYYNNGYLTWNDGHKNYTASFKVGYKMGSWIPYMSIADYKGVDKTSSNRQIRWRWGLTYTF</sequence>
<dbReference type="EMBL" id="JABFNF010000139">
    <property type="protein sequence ID" value="MBA1889442.1"/>
    <property type="molecule type" value="Genomic_DNA"/>
</dbReference>